<name>A0A249KFG1_9ACTN</name>
<evidence type="ECO:0000313" key="2">
    <source>
        <dbReference type="EMBL" id="ASY15517.1"/>
    </source>
</evidence>
<proteinExistence type="predicted"/>
<evidence type="ECO:0000256" key="1">
    <source>
        <dbReference type="SAM" id="Phobius"/>
    </source>
</evidence>
<keyword evidence="1" id="KW-0472">Membrane</keyword>
<gene>
    <name evidence="2" type="ORF">A1sIA56_01005</name>
</gene>
<dbReference type="Proteomes" id="UP000217215">
    <property type="component" value="Chromosome"/>
</dbReference>
<organism evidence="2 3">
    <name type="scientific">Candidatus Planktophila sulfonica</name>
    <dbReference type="NCBI Taxonomy" id="1884904"/>
    <lineage>
        <taxon>Bacteria</taxon>
        <taxon>Bacillati</taxon>
        <taxon>Actinomycetota</taxon>
        <taxon>Actinomycetes</taxon>
        <taxon>Candidatus Nanopelagicales</taxon>
        <taxon>Candidatus Nanopelagicaceae</taxon>
        <taxon>Candidatus Planktophila</taxon>
    </lineage>
</organism>
<keyword evidence="1" id="KW-1133">Transmembrane helix</keyword>
<protein>
    <submittedName>
        <fullName evidence="2">Thioredoxin-like protein</fullName>
    </submittedName>
</protein>
<dbReference type="EMBL" id="CP016773">
    <property type="protein sequence ID" value="ASY15517.1"/>
    <property type="molecule type" value="Genomic_DNA"/>
</dbReference>
<keyword evidence="3" id="KW-1185">Reference proteome</keyword>
<dbReference type="AlphaFoldDB" id="A0A249KFG1"/>
<feature type="transmembrane region" description="Helical" evidence="1">
    <location>
        <begin position="12"/>
        <end position="31"/>
    </location>
</feature>
<accession>A0A249KFG1</accession>
<dbReference type="KEGG" id="psuf:A1sIA56_01005"/>
<evidence type="ECO:0000313" key="3">
    <source>
        <dbReference type="Proteomes" id="UP000217215"/>
    </source>
</evidence>
<sequence length="179" mass="19623">MIRKFLRDERGSLSVLIMSLFLMIVTTLLILTNISSVYLAKRSLTQITEAAAQRGVRNLDLDAYYRSQYNATKLALNVLGEGERDPGIPIDCQKGAGDALDSISQLGSNGSGLIRENLTEIKVEAIECDGFQISLRTSATVNLPFILPFTGIRDVEVISEVGTFGERKITTNYYGINIG</sequence>
<keyword evidence="1" id="KW-0812">Transmembrane</keyword>
<reference evidence="2 3" key="1">
    <citation type="submission" date="2016-07" db="EMBL/GenBank/DDBJ databases">
        <title>High microdiversification within the ubiquitous acI lineage of Actinobacteria.</title>
        <authorList>
            <person name="Neuenschwander S.M."/>
            <person name="Salcher M."/>
            <person name="Ghai R."/>
            <person name="Pernthaler J."/>
        </authorList>
    </citation>
    <scope>NUCLEOTIDE SEQUENCE [LARGE SCALE GENOMIC DNA]</scope>
    <source>
        <strain evidence="2">MMS-IA-56</strain>
    </source>
</reference>